<proteinExistence type="inferred from homology"/>
<dbReference type="PANTHER" id="PTHR10628">
    <property type="entry name" value="SIALIDASE"/>
    <property type="match status" value="1"/>
</dbReference>
<evidence type="ECO:0000313" key="4">
    <source>
        <dbReference type="RefSeq" id="XP_006813465.1"/>
    </source>
</evidence>
<dbReference type="RefSeq" id="XP_006813465.1">
    <property type="nucleotide sequence ID" value="XM_006813402.1"/>
</dbReference>
<dbReference type="InterPro" id="IPR036278">
    <property type="entry name" value="Sialidase_sf"/>
</dbReference>
<evidence type="ECO:0000256" key="1">
    <source>
        <dbReference type="ARBA" id="ARBA00009348"/>
    </source>
</evidence>
<accession>A0ABM0M0C4</accession>
<dbReference type="Gene3D" id="2.120.10.10">
    <property type="match status" value="1"/>
</dbReference>
<dbReference type="Proteomes" id="UP000694865">
    <property type="component" value="Unplaced"/>
</dbReference>
<comment type="similarity">
    <text evidence="1">Belongs to the glycosyl hydrolase 33 family.</text>
</comment>
<dbReference type="PANTHER" id="PTHR10628:SF30">
    <property type="entry name" value="EXO-ALPHA-SIALIDASE"/>
    <property type="match status" value="1"/>
</dbReference>
<dbReference type="Pfam" id="PF13088">
    <property type="entry name" value="BNR_2"/>
    <property type="match status" value="1"/>
</dbReference>
<dbReference type="InterPro" id="IPR026856">
    <property type="entry name" value="Sialidase_fam"/>
</dbReference>
<dbReference type="InterPro" id="IPR011040">
    <property type="entry name" value="Sialidase"/>
</dbReference>
<feature type="domain" description="Sialidase" evidence="2">
    <location>
        <begin position="17"/>
        <end position="336"/>
    </location>
</feature>
<dbReference type="SUPFAM" id="SSF50939">
    <property type="entry name" value="Sialidases"/>
    <property type="match status" value="1"/>
</dbReference>
<feature type="non-terminal residue" evidence="4">
    <location>
        <position position="1"/>
    </location>
</feature>
<gene>
    <name evidence="4" type="primary">LOC102803324</name>
</gene>
<evidence type="ECO:0000259" key="2">
    <source>
        <dbReference type="Pfam" id="PF13088"/>
    </source>
</evidence>
<organism evidence="3 4">
    <name type="scientific">Saccoglossus kowalevskii</name>
    <name type="common">Acorn worm</name>
    <dbReference type="NCBI Taxonomy" id="10224"/>
    <lineage>
        <taxon>Eukaryota</taxon>
        <taxon>Metazoa</taxon>
        <taxon>Hemichordata</taxon>
        <taxon>Enteropneusta</taxon>
        <taxon>Harrimaniidae</taxon>
        <taxon>Saccoglossus</taxon>
    </lineage>
</organism>
<dbReference type="CDD" id="cd15482">
    <property type="entry name" value="Sialidase_non-viral"/>
    <property type="match status" value="1"/>
</dbReference>
<keyword evidence="3" id="KW-1185">Reference proteome</keyword>
<evidence type="ECO:0000313" key="3">
    <source>
        <dbReference type="Proteomes" id="UP000694865"/>
    </source>
</evidence>
<dbReference type="GeneID" id="102803324"/>
<name>A0ABM0M0C4_SACKO</name>
<protein>
    <submittedName>
        <fullName evidence="4">Sialidase-4-like</fullName>
    </submittedName>
</protein>
<sequence>IPALIFHQGVFIAFCEARKDSAADDGNMDILMRRGRRSSMNNVTWDEPRTLVSIARKRVMNPTPIVDRKRGALVLVFISLDPWKTEGFLKRQHRYDEAVYIIKSMDNGLTWSEPVDITSSTLGAMTPIPSMFASGPGHGIQLESGRLIVPGNVYIKHKDAPKNSQSCFDYSMVLYSDDGGDTWTPGGKVPIKTDTQGIMIQTNEAQAVELGSNHVCLNCRTLSELQSRAISCSWDGGITFGLPKLNAKLVEPGFWMRKGSITISGAPGCQGSTIEFPAPPGTKITHLVRKTWALFSNPASMGLRQGESIRISKDGMNSWSEPWTVHRGNSGYSDLTYFETLDNSNIVQNFAVLYEKGADTDSAYHDAIVFKTFTLDDVLENTQL</sequence>
<reference evidence="4" key="1">
    <citation type="submission" date="2025-08" db="UniProtKB">
        <authorList>
            <consortium name="RefSeq"/>
        </authorList>
    </citation>
    <scope>IDENTIFICATION</scope>
    <source>
        <tissue evidence="4">Testes</tissue>
    </source>
</reference>